<dbReference type="Pfam" id="PF00528">
    <property type="entry name" value="BPD_transp_1"/>
    <property type="match status" value="1"/>
</dbReference>
<dbReference type="GO" id="GO:0055085">
    <property type="term" value="P:transmembrane transport"/>
    <property type="evidence" value="ECO:0007669"/>
    <property type="project" value="InterPro"/>
</dbReference>
<dbReference type="CDD" id="cd06261">
    <property type="entry name" value="TM_PBP2"/>
    <property type="match status" value="1"/>
</dbReference>
<dbReference type="GO" id="GO:0005886">
    <property type="term" value="C:plasma membrane"/>
    <property type="evidence" value="ECO:0007669"/>
    <property type="project" value="UniProtKB-SubCell"/>
</dbReference>
<reference evidence="9" key="1">
    <citation type="journal article" date="2021" name="PeerJ">
        <title>Extensive microbial diversity within the chicken gut microbiome revealed by metagenomics and culture.</title>
        <authorList>
            <person name="Gilroy R."/>
            <person name="Ravi A."/>
            <person name="Getino M."/>
            <person name="Pursley I."/>
            <person name="Horton D.L."/>
            <person name="Alikhan N.F."/>
            <person name="Baker D."/>
            <person name="Gharbi K."/>
            <person name="Hall N."/>
            <person name="Watson M."/>
            <person name="Adriaenssens E.M."/>
            <person name="Foster-Nyarko E."/>
            <person name="Jarju S."/>
            <person name="Secka A."/>
            <person name="Antonio M."/>
            <person name="Oren A."/>
            <person name="Chaudhuri R.R."/>
            <person name="La Ragione R."/>
            <person name="Hildebrand F."/>
            <person name="Pallen M.J."/>
        </authorList>
    </citation>
    <scope>NUCLEOTIDE SEQUENCE</scope>
    <source>
        <strain evidence="9">CHK179-7159</strain>
    </source>
</reference>
<keyword evidence="3" id="KW-1003">Cell membrane</keyword>
<accession>A0A9D2I7R0</accession>
<name>A0A9D2I7R0_9FIRM</name>
<dbReference type="PROSITE" id="PS51257">
    <property type="entry name" value="PROKAR_LIPOPROTEIN"/>
    <property type="match status" value="1"/>
</dbReference>
<dbReference type="EMBL" id="DWYY01000121">
    <property type="protein sequence ID" value="HJA93637.1"/>
    <property type="molecule type" value="Genomic_DNA"/>
</dbReference>
<dbReference type="InterPro" id="IPR035906">
    <property type="entry name" value="MetI-like_sf"/>
</dbReference>
<dbReference type="PANTHER" id="PTHR43744">
    <property type="entry name" value="ABC TRANSPORTER PERMEASE PROTEIN MG189-RELATED-RELATED"/>
    <property type="match status" value="1"/>
</dbReference>
<organism evidence="9 10">
    <name type="scientific">Candidatus Eisenbergiella merdipullorum</name>
    <dbReference type="NCBI Taxonomy" id="2838553"/>
    <lineage>
        <taxon>Bacteria</taxon>
        <taxon>Bacillati</taxon>
        <taxon>Bacillota</taxon>
        <taxon>Clostridia</taxon>
        <taxon>Lachnospirales</taxon>
        <taxon>Lachnospiraceae</taxon>
        <taxon>Eisenbergiella</taxon>
    </lineage>
</organism>
<dbReference type="AlphaFoldDB" id="A0A9D2I7R0"/>
<dbReference type="Gene3D" id="1.10.3720.10">
    <property type="entry name" value="MetI-like"/>
    <property type="match status" value="1"/>
</dbReference>
<gene>
    <name evidence="9" type="ORF">H9717_11095</name>
</gene>
<feature type="transmembrane region" description="Helical" evidence="7">
    <location>
        <begin position="71"/>
        <end position="100"/>
    </location>
</feature>
<dbReference type="InterPro" id="IPR000515">
    <property type="entry name" value="MetI-like"/>
</dbReference>
<feature type="transmembrane region" description="Helical" evidence="7">
    <location>
        <begin position="12"/>
        <end position="33"/>
    </location>
</feature>
<evidence type="ECO:0000313" key="10">
    <source>
        <dbReference type="Proteomes" id="UP000886858"/>
    </source>
</evidence>
<evidence type="ECO:0000256" key="3">
    <source>
        <dbReference type="ARBA" id="ARBA00022475"/>
    </source>
</evidence>
<evidence type="ECO:0000256" key="7">
    <source>
        <dbReference type="RuleBase" id="RU363032"/>
    </source>
</evidence>
<dbReference type="Proteomes" id="UP000886858">
    <property type="component" value="Unassembled WGS sequence"/>
</dbReference>
<dbReference type="SUPFAM" id="SSF161098">
    <property type="entry name" value="MetI-like"/>
    <property type="match status" value="1"/>
</dbReference>
<keyword evidence="2 7" id="KW-0813">Transport</keyword>
<evidence type="ECO:0000256" key="5">
    <source>
        <dbReference type="ARBA" id="ARBA00022989"/>
    </source>
</evidence>
<keyword evidence="6 7" id="KW-0472">Membrane</keyword>
<dbReference type="PROSITE" id="PS50928">
    <property type="entry name" value="ABC_TM1"/>
    <property type="match status" value="1"/>
</dbReference>
<comment type="subcellular location">
    <subcellularLocation>
        <location evidence="1 7">Cell membrane</location>
        <topology evidence="1 7">Multi-pass membrane protein</topology>
    </subcellularLocation>
</comment>
<dbReference type="PANTHER" id="PTHR43744:SF9">
    <property type="entry name" value="POLYGALACTURONAN_RHAMNOGALACTURONAN TRANSPORT SYSTEM PERMEASE PROTEIN YTCP"/>
    <property type="match status" value="1"/>
</dbReference>
<evidence type="ECO:0000313" key="9">
    <source>
        <dbReference type="EMBL" id="HJA93637.1"/>
    </source>
</evidence>
<feature type="transmembrane region" description="Helical" evidence="7">
    <location>
        <begin position="112"/>
        <end position="132"/>
    </location>
</feature>
<feature type="transmembrane region" description="Helical" evidence="7">
    <location>
        <begin position="185"/>
        <end position="207"/>
    </location>
</feature>
<evidence type="ECO:0000256" key="1">
    <source>
        <dbReference type="ARBA" id="ARBA00004651"/>
    </source>
</evidence>
<comment type="similarity">
    <text evidence="7">Belongs to the binding-protein-dependent transport system permease family.</text>
</comment>
<protein>
    <submittedName>
        <fullName evidence="9">Carbohydrate ABC transporter permease</fullName>
    </submittedName>
</protein>
<evidence type="ECO:0000256" key="4">
    <source>
        <dbReference type="ARBA" id="ARBA00022692"/>
    </source>
</evidence>
<evidence type="ECO:0000259" key="8">
    <source>
        <dbReference type="PROSITE" id="PS50928"/>
    </source>
</evidence>
<proteinExistence type="inferred from homology"/>
<evidence type="ECO:0000256" key="6">
    <source>
        <dbReference type="ARBA" id="ARBA00023136"/>
    </source>
</evidence>
<keyword evidence="4 7" id="KW-0812">Transmembrane</keyword>
<sequence>MIERKTIGSRICYGLILVIILILAVSCLIPLIYTLALSLSDKSAVAAGQVGLLPVGFTLVNYQEIMRDSQFFISFLISVERVVLATVISLTVLIMAAYPLAKSAREFPARNVILWICLFCMMFSGGLIPWYITMKAYGLTNNVLGLAICGGLPIYNMILVLNFFQSIPKQLEEAAIVDGAGPWRILIQIIVPVSKPIIATIALFTIVGQWNEFFQGYVLSTTMDHYPLQSYIKQMVVQIDYSTMTEDQYANLANLSNTALSSAKIFVSMIPILLIYPFLQKYFISGIMLGSVKE</sequence>
<evidence type="ECO:0000256" key="2">
    <source>
        <dbReference type="ARBA" id="ARBA00022448"/>
    </source>
</evidence>
<reference evidence="9" key="2">
    <citation type="submission" date="2021-04" db="EMBL/GenBank/DDBJ databases">
        <authorList>
            <person name="Gilroy R."/>
        </authorList>
    </citation>
    <scope>NUCLEOTIDE SEQUENCE</scope>
    <source>
        <strain evidence="9">CHK179-7159</strain>
    </source>
</reference>
<comment type="caution">
    <text evidence="9">The sequence shown here is derived from an EMBL/GenBank/DDBJ whole genome shotgun (WGS) entry which is preliminary data.</text>
</comment>
<feature type="domain" description="ABC transmembrane type-1" evidence="8">
    <location>
        <begin position="75"/>
        <end position="276"/>
    </location>
</feature>
<feature type="transmembrane region" description="Helical" evidence="7">
    <location>
        <begin position="259"/>
        <end position="279"/>
    </location>
</feature>
<keyword evidence="5 7" id="KW-1133">Transmembrane helix</keyword>
<feature type="transmembrane region" description="Helical" evidence="7">
    <location>
        <begin position="144"/>
        <end position="164"/>
    </location>
</feature>